<feature type="domain" description="Tyrosine-protein phosphatase" evidence="1">
    <location>
        <begin position="64"/>
        <end position="121"/>
    </location>
</feature>
<dbReference type="Pfam" id="PF00102">
    <property type="entry name" value="Y_phosphatase"/>
    <property type="match status" value="1"/>
</dbReference>
<dbReference type="Gene3D" id="3.90.190.10">
    <property type="entry name" value="Protein tyrosine phosphatase superfamily"/>
    <property type="match status" value="1"/>
</dbReference>
<evidence type="ECO:0000313" key="2">
    <source>
        <dbReference type="EMBL" id="BAR99484.1"/>
    </source>
</evidence>
<accession>A0A0H5BEI3</accession>
<reference evidence="3" key="2">
    <citation type="submission" date="2015-11" db="EMBL/GenBank/DDBJ databases">
        <authorList>
            <person name="Zhang Y."/>
            <person name="Guo Z."/>
        </authorList>
    </citation>
    <scope>NUCLEOTIDE SEQUENCE</scope>
    <source>
        <strain evidence="3">1</strain>
    </source>
</reference>
<dbReference type="InterPro" id="IPR029021">
    <property type="entry name" value="Prot-tyrosine_phosphatase-like"/>
</dbReference>
<name>A0A0H5BEI3_BLAVI</name>
<dbReference type="PATRIC" id="fig|1079.6.peg.2935"/>
<proteinExistence type="predicted"/>
<reference evidence="2" key="1">
    <citation type="journal article" date="2015" name="Genome Announc.">
        <title>Complete Genome Sequence of the Bacteriochlorophyll b-Producing Photosynthetic Bacterium Blastochloris viridis.</title>
        <authorList>
            <person name="Tsukatani Y."/>
            <person name="Hirose Y."/>
            <person name="Harada J."/>
            <person name="Misawa N."/>
            <person name="Mori K."/>
            <person name="Inoue K."/>
            <person name="Tamiaki H."/>
        </authorList>
    </citation>
    <scope>NUCLEOTIDE SEQUENCE [LARGE SCALE GENOMIC DNA]</scope>
    <source>
        <strain evidence="2">DSM 133</strain>
    </source>
</reference>
<evidence type="ECO:0000313" key="3">
    <source>
        <dbReference type="EMBL" id="CUU43224.1"/>
    </source>
</evidence>
<dbReference type="InterPro" id="IPR016130">
    <property type="entry name" value="Tyr_Pase_AS"/>
</dbReference>
<dbReference type="AlphaFoldDB" id="A0A0H5BEI3"/>
<sequence length="170" mass="18156">MIHVCSLARLHDTVAASGARHVVTLINVATPVERPATIAEPNHLFIGINDIVEEVPGFIAPGEAHVARLLQFVRGWHAVREAPLVVHCWAGISRSTAAAFSAVCALAPERDELDIARAMRAVSPTATPNLRIVRHADALLGRGGRMVAAVEAIGRGVERPEGVPFYLSLD</sequence>
<dbReference type="STRING" id="1079.BVIR_2797"/>
<dbReference type="InterPro" id="IPR000242">
    <property type="entry name" value="PTP_cat"/>
</dbReference>
<dbReference type="GO" id="GO:0004725">
    <property type="term" value="F:protein tyrosine phosphatase activity"/>
    <property type="evidence" value="ECO:0007669"/>
    <property type="project" value="InterPro"/>
</dbReference>
<protein>
    <recommendedName>
        <fullName evidence="1">Tyrosine-protein phosphatase domain-containing protein</fullName>
    </recommendedName>
</protein>
<dbReference type="EMBL" id="LN907867">
    <property type="protein sequence ID" value="CUU43224.1"/>
    <property type="molecule type" value="Genomic_DNA"/>
</dbReference>
<dbReference type="EMBL" id="AP014854">
    <property type="protein sequence ID" value="BAR99484.1"/>
    <property type="molecule type" value="Genomic_DNA"/>
</dbReference>
<evidence type="ECO:0000259" key="1">
    <source>
        <dbReference type="Pfam" id="PF00102"/>
    </source>
</evidence>
<dbReference type="KEGG" id="bvr:BVIR_2797"/>
<gene>
    <name evidence="2" type="ORF">BV133_1891</name>
    <name evidence="3" type="ORF">BVIRIDIS_22410</name>
</gene>
<keyword evidence="4" id="KW-1185">Reference proteome</keyword>
<organism evidence="3 4">
    <name type="scientific">Blastochloris viridis</name>
    <name type="common">Rhodopseudomonas viridis</name>
    <dbReference type="NCBI Taxonomy" id="1079"/>
    <lineage>
        <taxon>Bacteria</taxon>
        <taxon>Pseudomonadati</taxon>
        <taxon>Pseudomonadota</taxon>
        <taxon>Alphaproteobacteria</taxon>
        <taxon>Hyphomicrobiales</taxon>
        <taxon>Blastochloridaceae</taxon>
        <taxon>Blastochloris</taxon>
    </lineage>
</organism>
<dbReference type="Proteomes" id="UP000065734">
    <property type="component" value="Chromosome I"/>
</dbReference>
<dbReference type="OrthoDB" id="437665at2"/>
<dbReference type="RefSeq" id="WP_055038145.1">
    <property type="nucleotide sequence ID" value="NZ_AP014854.2"/>
</dbReference>
<evidence type="ECO:0000313" key="4">
    <source>
        <dbReference type="Proteomes" id="UP000065734"/>
    </source>
</evidence>
<reference evidence="4" key="3">
    <citation type="journal article" date="2016" name="Genome Announc.">
        <title>Revised genome sequence of the purple photosynthetic bacterium Blastochloris viridis.</title>
        <authorList>
            <person name="Liu L.N."/>
            <person name="Faulkner M."/>
            <person name="Liu X."/>
            <person name="Huang F."/>
            <person name="Darby A.C."/>
            <person name="Hall N."/>
        </authorList>
    </citation>
    <scope>NUCLEOTIDE SEQUENCE [LARGE SCALE GENOMIC DNA]</scope>
    <source>
        <strain evidence="4">ATCC 19567 / DSM 133 / F</strain>
    </source>
</reference>
<dbReference type="SUPFAM" id="SSF52799">
    <property type="entry name" value="(Phosphotyrosine protein) phosphatases II"/>
    <property type="match status" value="1"/>
</dbReference>
<dbReference type="PROSITE" id="PS00383">
    <property type="entry name" value="TYR_PHOSPHATASE_1"/>
    <property type="match status" value="1"/>
</dbReference>